<feature type="transmembrane region" description="Helical" evidence="9">
    <location>
        <begin position="167"/>
        <end position="187"/>
    </location>
</feature>
<evidence type="ECO:0000256" key="7">
    <source>
        <dbReference type="ARBA" id="ARBA00023136"/>
    </source>
</evidence>
<keyword evidence="7 8" id="KW-0472">Membrane</keyword>
<proteinExistence type="predicted"/>
<feature type="transmembrane region" description="Helical" evidence="9">
    <location>
        <begin position="267"/>
        <end position="289"/>
    </location>
</feature>
<dbReference type="PANTHER" id="PTHR33989">
    <property type="match status" value="1"/>
</dbReference>
<feature type="domain" description="PTS EIIC type-3" evidence="10">
    <location>
        <begin position="1"/>
        <end position="395"/>
    </location>
</feature>
<dbReference type="InterPro" id="IPR004501">
    <property type="entry name" value="PTS_EIIC_3"/>
</dbReference>
<evidence type="ECO:0000256" key="5">
    <source>
        <dbReference type="ARBA" id="ARBA00022692"/>
    </source>
</evidence>
<gene>
    <name evidence="11" type="ORF">AOC36_10070</name>
</gene>
<dbReference type="NCBIfam" id="TIGR00410">
    <property type="entry name" value="lacE"/>
    <property type="match status" value="1"/>
</dbReference>
<feature type="transmembrane region" description="Helical" evidence="9">
    <location>
        <begin position="373"/>
        <end position="393"/>
    </location>
</feature>
<keyword evidence="4 8" id="KW-0762">Sugar transport</keyword>
<keyword evidence="6 9" id="KW-1133">Transmembrane helix</keyword>
<feature type="transmembrane region" description="Helical" evidence="9">
    <location>
        <begin position="21"/>
        <end position="46"/>
    </location>
</feature>
<dbReference type="OrthoDB" id="1550290at2"/>
<feature type="transmembrane region" description="Helical" evidence="9">
    <location>
        <begin position="93"/>
        <end position="112"/>
    </location>
</feature>
<evidence type="ECO:0000313" key="11">
    <source>
        <dbReference type="EMBL" id="AMC94304.1"/>
    </source>
</evidence>
<dbReference type="AlphaFoldDB" id="A0A0X8H1U6"/>
<reference evidence="11 12" key="1">
    <citation type="submission" date="2015-10" db="EMBL/GenBank/DDBJ databases">
        <title>Erysipelothrix larvae sp. LV19 isolated from the larval gut of the rhinoceros beetle, Trypoxylus dichotomus.</title>
        <authorList>
            <person name="Lim S."/>
            <person name="Kim B.-C."/>
        </authorList>
    </citation>
    <scope>NUCLEOTIDE SEQUENCE [LARGE SCALE GENOMIC DNA]</scope>
    <source>
        <strain evidence="11 12">LV19</strain>
    </source>
</reference>
<feature type="transmembrane region" description="Helical" evidence="9">
    <location>
        <begin position="199"/>
        <end position="221"/>
    </location>
</feature>
<evidence type="ECO:0000313" key="12">
    <source>
        <dbReference type="Proteomes" id="UP000063781"/>
    </source>
</evidence>
<dbReference type="KEGG" id="erl:AOC36_10070"/>
<dbReference type="PROSITE" id="PS51105">
    <property type="entry name" value="PTS_EIIC_TYPE_3"/>
    <property type="match status" value="1"/>
</dbReference>
<accession>A0A0X8H1U6</accession>
<evidence type="ECO:0000256" key="8">
    <source>
        <dbReference type="PIRNR" id="PIRNR006351"/>
    </source>
</evidence>
<feature type="transmembrane region" description="Helical" evidence="9">
    <location>
        <begin position="328"/>
        <end position="353"/>
    </location>
</feature>
<organism evidence="11 12">
    <name type="scientific">Erysipelothrix larvae</name>
    <dbReference type="NCBI Taxonomy" id="1514105"/>
    <lineage>
        <taxon>Bacteria</taxon>
        <taxon>Bacillati</taxon>
        <taxon>Bacillota</taxon>
        <taxon>Erysipelotrichia</taxon>
        <taxon>Erysipelotrichales</taxon>
        <taxon>Erysipelotrichaceae</taxon>
        <taxon>Erysipelothrix</taxon>
    </lineage>
</organism>
<feature type="transmembrane region" description="Helical" evidence="9">
    <location>
        <begin position="226"/>
        <end position="247"/>
    </location>
</feature>
<dbReference type="PIRSF" id="PIRSF006351">
    <property type="entry name" value="PTS_EIIC-Cellobiose"/>
    <property type="match status" value="1"/>
</dbReference>
<evidence type="ECO:0000256" key="9">
    <source>
        <dbReference type="SAM" id="Phobius"/>
    </source>
</evidence>
<keyword evidence="3 8" id="KW-1003">Cell membrane</keyword>
<evidence type="ECO:0000256" key="3">
    <source>
        <dbReference type="ARBA" id="ARBA00022475"/>
    </source>
</evidence>
<dbReference type="Proteomes" id="UP000063781">
    <property type="component" value="Chromosome"/>
</dbReference>
<dbReference type="EMBL" id="CP013213">
    <property type="protein sequence ID" value="AMC94304.1"/>
    <property type="molecule type" value="Genomic_DNA"/>
</dbReference>
<feature type="transmembrane region" description="Helical" evidence="9">
    <location>
        <begin position="58"/>
        <end position="81"/>
    </location>
</feature>
<evidence type="ECO:0000256" key="1">
    <source>
        <dbReference type="ARBA" id="ARBA00004651"/>
    </source>
</evidence>
<dbReference type="PANTHER" id="PTHR33989:SF4">
    <property type="entry name" value="PTS SYSTEM N,N'-DIACETYLCHITOBIOSE-SPECIFIC EIIC COMPONENT"/>
    <property type="match status" value="1"/>
</dbReference>
<feature type="transmembrane region" description="Helical" evidence="9">
    <location>
        <begin position="124"/>
        <end position="146"/>
    </location>
</feature>
<keyword evidence="12" id="KW-1185">Reference proteome</keyword>
<dbReference type="GO" id="GO:0008982">
    <property type="term" value="F:protein-N(PI)-phosphohistidine-sugar phosphotransferase activity"/>
    <property type="evidence" value="ECO:0007669"/>
    <property type="project" value="UniProtKB-UniRule"/>
</dbReference>
<dbReference type="InterPro" id="IPR051088">
    <property type="entry name" value="PTS_Sugar-EIIC/EIIB"/>
</dbReference>
<dbReference type="GO" id="GO:0009401">
    <property type="term" value="P:phosphoenolpyruvate-dependent sugar phosphotransferase system"/>
    <property type="evidence" value="ECO:0007669"/>
    <property type="project" value="InterPro"/>
</dbReference>
<keyword evidence="2 8" id="KW-0813">Transport</keyword>
<dbReference type="STRING" id="1514105.AOC36_10070"/>
<dbReference type="InterPro" id="IPR003352">
    <property type="entry name" value="PTS_EIIC"/>
</dbReference>
<dbReference type="RefSeq" id="WP_067633876.1">
    <property type="nucleotide sequence ID" value="NZ_CP013213.1"/>
</dbReference>
<evidence type="ECO:0000256" key="4">
    <source>
        <dbReference type="ARBA" id="ARBA00022597"/>
    </source>
</evidence>
<comment type="subcellular location">
    <subcellularLocation>
        <location evidence="1">Cell membrane</location>
        <topology evidence="1">Multi-pass membrane protein</topology>
    </subcellularLocation>
</comment>
<dbReference type="GO" id="GO:1901264">
    <property type="term" value="P:carbohydrate derivative transport"/>
    <property type="evidence" value="ECO:0007669"/>
    <property type="project" value="TreeGrafter"/>
</dbReference>
<evidence type="ECO:0000256" key="2">
    <source>
        <dbReference type="ARBA" id="ARBA00022448"/>
    </source>
</evidence>
<comment type="function">
    <text evidence="8">The phosphoenolpyruvate-dependent sugar phosphotransferase system (PTS), a major carbohydrate active -transport system, catalyzes the phosphorylation of incoming sugar substrates concomitant with their translocation across the cell membrane.</text>
</comment>
<keyword evidence="5 9" id="KW-0812">Transmembrane</keyword>
<name>A0A0X8H1U6_9FIRM</name>
<dbReference type="InterPro" id="IPR004796">
    <property type="entry name" value="PTS_IIC_cello"/>
</dbReference>
<sequence>MKDKLLGFARAFESNTYIKAVSGAMTGLMPVMIVSSIASLVASINIGGSQAFMESVGILKVTTIINSMTIDIVSIYAAFLVGYKLAELKGKDTLNTAVMSTLAFFILTPLTNVEGLKGLATSNLGAGSMFVAIFGGLGAAALYIFLTDKKIVIKMPDSVPPVVSKSFSAIIPGLVIAVLFGILAMVFEQTSYGSLQSMLLSLVSIPLKALGSNIVAVMIIVAFIEFLWFFGMHGVLAVYPVLMLVFYQPGLENLAAFSQGLPLPHLFTMGFVLGNRGARSLAVSILCMFQAKSERLKAVGKLGFIPACFGISEPIKFGIPQVLNIKMLIPLMLTPAVSSLIAYTLTIIGFLPFDNGVSMPLGSPVIISGFFNYGWQGIVSQFLQLVACTLIYIPFIKAQDDTYLADEIAVKNEENAGATA</sequence>
<dbReference type="Pfam" id="PF02378">
    <property type="entry name" value="PTS_EIIC"/>
    <property type="match status" value="1"/>
</dbReference>
<dbReference type="GO" id="GO:0005886">
    <property type="term" value="C:plasma membrane"/>
    <property type="evidence" value="ECO:0007669"/>
    <property type="project" value="UniProtKB-SubCell"/>
</dbReference>
<evidence type="ECO:0000259" key="10">
    <source>
        <dbReference type="PROSITE" id="PS51105"/>
    </source>
</evidence>
<protein>
    <recommendedName>
        <fullName evidence="8">Permease IIC component</fullName>
    </recommendedName>
</protein>
<evidence type="ECO:0000256" key="6">
    <source>
        <dbReference type="ARBA" id="ARBA00022989"/>
    </source>
</evidence>